<sequence length="151" mass="15718">MGATMARRIASAGSLILLTAGALLIPTSAASAAERDGVCDAGEFCLFYNSNGQGALSDFRGSIPNYGGGQPNCYEFKGSGSGQGKCVKNNAASVWNRTGQPVTVYYNSNYSGPSQTIPDGEPVNLSPELKNENASHSISKMRLCLNGRCAV</sequence>
<keyword evidence="1" id="KW-0732">Signal</keyword>
<name>A0A1Q8I350_9ACTO</name>
<gene>
    <name evidence="2" type="ORF">BKH32_03080</name>
</gene>
<reference evidence="2 3" key="1">
    <citation type="submission" date="2016-12" db="EMBL/GenBank/DDBJ databases">
        <title>Genomic comparison of strains in the 'Actinomyces naeslundii' group.</title>
        <authorList>
            <person name="Mughal S.R."/>
            <person name="Do T."/>
            <person name="Gilbert S.C."/>
            <person name="Witherden E.A."/>
            <person name="Didelot X."/>
            <person name="Beighton D."/>
        </authorList>
    </citation>
    <scope>NUCLEOTIDE SEQUENCE [LARGE SCALE GENOMIC DNA]</scope>
    <source>
        <strain evidence="2 3">S64C</strain>
    </source>
</reference>
<dbReference type="AlphaFoldDB" id="A0A1Q8I350"/>
<accession>A0A1Q8I350</accession>
<feature type="signal peptide" evidence="1">
    <location>
        <begin position="1"/>
        <end position="32"/>
    </location>
</feature>
<dbReference type="RefSeq" id="WP_075248573.1">
    <property type="nucleotide sequence ID" value="NZ_MSGO01000009.1"/>
</dbReference>
<comment type="caution">
    <text evidence="2">The sequence shown here is derived from an EMBL/GenBank/DDBJ whole genome shotgun (WGS) entry which is preliminary data.</text>
</comment>
<dbReference type="EMBL" id="MSGO01000009">
    <property type="protein sequence ID" value="OLL15522.1"/>
    <property type="molecule type" value="Genomic_DNA"/>
</dbReference>
<feature type="chain" id="PRO_5012096039" description="Peptidase M23" evidence="1">
    <location>
        <begin position="33"/>
        <end position="151"/>
    </location>
</feature>
<evidence type="ECO:0008006" key="4">
    <source>
        <dbReference type="Google" id="ProtNLM"/>
    </source>
</evidence>
<evidence type="ECO:0000313" key="2">
    <source>
        <dbReference type="EMBL" id="OLL15522.1"/>
    </source>
</evidence>
<organism evidence="2 3">
    <name type="scientific">Actinomyces oris</name>
    <dbReference type="NCBI Taxonomy" id="544580"/>
    <lineage>
        <taxon>Bacteria</taxon>
        <taxon>Bacillati</taxon>
        <taxon>Actinomycetota</taxon>
        <taxon>Actinomycetes</taxon>
        <taxon>Actinomycetales</taxon>
        <taxon>Actinomycetaceae</taxon>
        <taxon>Actinomyces</taxon>
    </lineage>
</organism>
<dbReference type="Proteomes" id="UP000185736">
    <property type="component" value="Unassembled WGS sequence"/>
</dbReference>
<dbReference type="Pfam" id="PF03995">
    <property type="entry name" value="Inhibitor_I36"/>
    <property type="match status" value="1"/>
</dbReference>
<evidence type="ECO:0000313" key="3">
    <source>
        <dbReference type="Proteomes" id="UP000185736"/>
    </source>
</evidence>
<proteinExistence type="predicted"/>
<evidence type="ECO:0000256" key="1">
    <source>
        <dbReference type="SAM" id="SignalP"/>
    </source>
</evidence>
<protein>
    <recommendedName>
        <fullName evidence="4">Peptidase M23</fullName>
    </recommendedName>
</protein>
<dbReference type="Gene3D" id="2.60.20.10">
    <property type="entry name" value="Crystallins"/>
    <property type="match status" value="1"/>
</dbReference>